<dbReference type="EMBL" id="FNQB01000004">
    <property type="protein sequence ID" value="SDZ58384.1"/>
    <property type="molecule type" value="Genomic_DNA"/>
</dbReference>
<proteinExistence type="predicted"/>
<feature type="region of interest" description="Disordered" evidence="1">
    <location>
        <begin position="250"/>
        <end position="278"/>
    </location>
</feature>
<organism evidence="3 4">
    <name type="scientific">Asanoa ishikariensis</name>
    <dbReference type="NCBI Taxonomy" id="137265"/>
    <lineage>
        <taxon>Bacteria</taxon>
        <taxon>Bacillati</taxon>
        <taxon>Actinomycetota</taxon>
        <taxon>Actinomycetes</taxon>
        <taxon>Micromonosporales</taxon>
        <taxon>Micromonosporaceae</taxon>
        <taxon>Asanoa</taxon>
    </lineage>
</organism>
<keyword evidence="4" id="KW-1185">Reference proteome</keyword>
<keyword evidence="2" id="KW-0812">Transmembrane</keyword>
<keyword evidence="2" id="KW-0472">Membrane</keyword>
<dbReference type="AlphaFoldDB" id="A0A1H3U7C4"/>
<evidence type="ECO:0000256" key="1">
    <source>
        <dbReference type="SAM" id="MobiDB-lite"/>
    </source>
</evidence>
<gene>
    <name evidence="3" type="ORF">SAMN05421684_6703</name>
</gene>
<keyword evidence="2" id="KW-1133">Transmembrane helix</keyword>
<dbReference type="RefSeq" id="WP_090800990.1">
    <property type="nucleotide sequence ID" value="NZ_BOND01000007.1"/>
</dbReference>
<reference evidence="4" key="1">
    <citation type="submission" date="2016-10" db="EMBL/GenBank/DDBJ databases">
        <authorList>
            <person name="Varghese N."/>
            <person name="Submissions S."/>
        </authorList>
    </citation>
    <scope>NUCLEOTIDE SEQUENCE [LARGE SCALE GENOMIC DNA]</scope>
    <source>
        <strain evidence="4">DSM 44718</strain>
    </source>
</reference>
<dbReference type="Proteomes" id="UP000199632">
    <property type="component" value="Unassembled WGS sequence"/>
</dbReference>
<sequence length="437" mass="46532">MTGLREHFAETADRAKHYDVTGAAMRRARRHNLITRGVAAAAALLAAGTAAVAVTSDRGTPAPDYETVDATRPATTGRLDWLPPTLIPSEPAQQPVLPTDRGVGPGALVYRTATPGAAQSLLTSDGKSYQVPGDARGMSPDGRWLAYEAGGDLVFHSLVDGRTRRVVDSDVAGWSVDGTLAVLARRRPDVRPPEVATVYRPEDGRNQTVPVPDPAWWSPRGMSADGELLLMPRRLDTVRQDVPLSAIPGLSLDASATPQPDLPVTTESPAPPPGTLSLPPSDLGFGVGFVDPVDQTSRSVSVLANTLGLTDPFGWHGGVDEAIRVRPDTGGLVFQPQVRVPASESRTYSPADVYEVDPGTGLPLRRFRLPAPGSEKYVLRLIAVGADGFLLSANDDRSPWMTTRLETLDPVTGDRRTVLRATGEVQVVFTRGGAFLI</sequence>
<protein>
    <recommendedName>
        <fullName evidence="5">WD40-like Beta Propeller Repeat</fullName>
    </recommendedName>
</protein>
<dbReference type="OrthoDB" id="3512367at2"/>
<evidence type="ECO:0008006" key="5">
    <source>
        <dbReference type="Google" id="ProtNLM"/>
    </source>
</evidence>
<evidence type="ECO:0000313" key="4">
    <source>
        <dbReference type="Proteomes" id="UP000199632"/>
    </source>
</evidence>
<name>A0A1H3U7C4_9ACTN</name>
<feature type="transmembrane region" description="Helical" evidence="2">
    <location>
        <begin position="33"/>
        <end position="54"/>
    </location>
</feature>
<evidence type="ECO:0000256" key="2">
    <source>
        <dbReference type="SAM" id="Phobius"/>
    </source>
</evidence>
<accession>A0A1H3U7C4</accession>
<evidence type="ECO:0000313" key="3">
    <source>
        <dbReference type="EMBL" id="SDZ58384.1"/>
    </source>
</evidence>